<dbReference type="EMBL" id="SACR01000001">
    <property type="protein sequence ID" value="RVU49531.1"/>
    <property type="molecule type" value="Genomic_DNA"/>
</dbReference>
<dbReference type="InterPro" id="IPR006015">
    <property type="entry name" value="Universal_stress_UspA"/>
</dbReference>
<dbReference type="CDD" id="cd00293">
    <property type="entry name" value="USP-like"/>
    <property type="match status" value="1"/>
</dbReference>
<comment type="caution">
    <text evidence="3">The sequence shown here is derived from an EMBL/GenBank/DDBJ whole genome shotgun (WGS) entry which is preliminary data.</text>
</comment>
<name>A0A437RS11_9BURK</name>
<accession>A0A437RS11</accession>
<dbReference type="OrthoDB" id="9792500at2"/>
<dbReference type="InterPro" id="IPR014729">
    <property type="entry name" value="Rossmann-like_a/b/a_fold"/>
</dbReference>
<dbReference type="Proteomes" id="UP000285575">
    <property type="component" value="Unassembled WGS sequence"/>
</dbReference>
<reference evidence="3 4" key="1">
    <citation type="submission" date="2019-01" db="EMBL/GenBank/DDBJ databases">
        <authorList>
            <person name="Chen W.-M."/>
        </authorList>
    </citation>
    <scope>NUCLEOTIDE SEQUENCE [LARGE SCALE GENOMIC DNA]</scope>
    <source>
        <strain evidence="3 4">KYPY4</strain>
    </source>
</reference>
<evidence type="ECO:0000259" key="2">
    <source>
        <dbReference type="Pfam" id="PF00582"/>
    </source>
</evidence>
<sequence length="140" mass="15033">MKILAAVDGSPYTRRMLAYLAAHDEWMGPQHEYTMLTVVSPVPPRAAAVLDKATLKGYYEDSAEKIFKPLRTFAAKQGLKSSCVMKVGHAAETIAEMAKKGGYDLIVLGSHGHGTLSNLVMGSVATKVLANCTTPALLIR</sequence>
<proteinExistence type="inferred from homology"/>
<feature type="domain" description="UspA" evidence="2">
    <location>
        <begin position="2"/>
        <end position="140"/>
    </location>
</feature>
<gene>
    <name evidence="3" type="ORF">EOE66_02895</name>
</gene>
<dbReference type="Pfam" id="PF00582">
    <property type="entry name" value="Usp"/>
    <property type="match status" value="1"/>
</dbReference>
<dbReference type="AlphaFoldDB" id="A0A437RS11"/>
<evidence type="ECO:0000313" key="4">
    <source>
        <dbReference type="Proteomes" id="UP000285575"/>
    </source>
</evidence>
<protein>
    <submittedName>
        <fullName evidence="3">Universal stress protein</fullName>
    </submittedName>
</protein>
<dbReference type="Gene3D" id="3.40.50.620">
    <property type="entry name" value="HUPs"/>
    <property type="match status" value="1"/>
</dbReference>
<dbReference type="SUPFAM" id="SSF52402">
    <property type="entry name" value="Adenine nucleotide alpha hydrolases-like"/>
    <property type="match status" value="1"/>
</dbReference>
<dbReference type="PANTHER" id="PTHR46268">
    <property type="entry name" value="STRESS RESPONSE PROTEIN NHAX"/>
    <property type="match status" value="1"/>
</dbReference>
<comment type="similarity">
    <text evidence="1">Belongs to the universal stress protein A family.</text>
</comment>
<dbReference type="InterPro" id="IPR006016">
    <property type="entry name" value="UspA"/>
</dbReference>
<evidence type="ECO:0000313" key="3">
    <source>
        <dbReference type="EMBL" id="RVU49531.1"/>
    </source>
</evidence>
<dbReference type="PRINTS" id="PR01438">
    <property type="entry name" value="UNVRSLSTRESS"/>
</dbReference>
<evidence type="ECO:0000256" key="1">
    <source>
        <dbReference type="ARBA" id="ARBA00008791"/>
    </source>
</evidence>
<dbReference type="RefSeq" id="WP_128227167.1">
    <property type="nucleotide sequence ID" value="NZ_SACR01000001.1"/>
</dbReference>
<keyword evidence="4" id="KW-1185">Reference proteome</keyword>
<dbReference type="PANTHER" id="PTHR46268:SF6">
    <property type="entry name" value="UNIVERSAL STRESS PROTEIN UP12"/>
    <property type="match status" value="1"/>
</dbReference>
<organism evidence="3 4">
    <name type="scientific">Rubrivivax rivuli</name>
    <dbReference type="NCBI Taxonomy" id="1862385"/>
    <lineage>
        <taxon>Bacteria</taxon>
        <taxon>Pseudomonadati</taxon>
        <taxon>Pseudomonadota</taxon>
        <taxon>Betaproteobacteria</taxon>
        <taxon>Burkholderiales</taxon>
        <taxon>Sphaerotilaceae</taxon>
        <taxon>Rubrivivax</taxon>
    </lineage>
</organism>